<reference evidence="1 2" key="1">
    <citation type="journal article" date="2021" name="Commun. Biol.">
        <title>The genome of Shorea leprosula (Dipterocarpaceae) highlights the ecological relevance of drought in aseasonal tropical rainforests.</title>
        <authorList>
            <person name="Ng K.K.S."/>
            <person name="Kobayashi M.J."/>
            <person name="Fawcett J.A."/>
            <person name="Hatakeyama M."/>
            <person name="Paape T."/>
            <person name="Ng C.H."/>
            <person name="Ang C.C."/>
            <person name="Tnah L.H."/>
            <person name="Lee C.T."/>
            <person name="Nishiyama T."/>
            <person name="Sese J."/>
            <person name="O'Brien M.J."/>
            <person name="Copetti D."/>
            <person name="Mohd Noor M.I."/>
            <person name="Ong R.C."/>
            <person name="Putra M."/>
            <person name="Sireger I.Z."/>
            <person name="Indrioko S."/>
            <person name="Kosugi Y."/>
            <person name="Izuno A."/>
            <person name="Isagi Y."/>
            <person name="Lee S.L."/>
            <person name="Shimizu K.K."/>
        </authorList>
    </citation>
    <scope>NUCLEOTIDE SEQUENCE [LARGE SCALE GENOMIC DNA]</scope>
    <source>
        <strain evidence="1">214</strain>
    </source>
</reference>
<name>A0AAV5K6U2_9ROSI</name>
<dbReference type="EMBL" id="BPVZ01000052">
    <property type="protein sequence ID" value="GKV19061.1"/>
    <property type="molecule type" value="Genomic_DNA"/>
</dbReference>
<keyword evidence="2" id="KW-1185">Reference proteome</keyword>
<protein>
    <submittedName>
        <fullName evidence="1">Uncharacterized protein</fullName>
    </submittedName>
</protein>
<gene>
    <name evidence="1" type="ORF">SLEP1_g29361</name>
</gene>
<evidence type="ECO:0000313" key="2">
    <source>
        <dbReference type="Proteomes" id="UP001054252"/>
    </source>
</evidence>
<dbReference type="AlphaFoldDB" id="A0AAV5K6U2"/>
<organism evidence="1 2">
    <name type="scientific">Rubroshorea leprosula</name>
    <dbReference type="NCBI Taxonomy" id="152421"/>
    <lineage>
        <taxon>Eukaryota</taxon>
        <taxon>Viridiplantae</taxon>
        <taxon>Streptophyta</taxon>
        <taxon>Embryophyta</taxon>
        <taxon>Tracheophyta</taxon>
        <taxon>Spermatophyta</taxon>
        <taxon>Magnoliopsida</taxon>
        <taxon>eudicotyledons</taxon>
        <taxon>Gunneridae</taxon>
        <taxon>Pentapetalae</taxon>
        <taxon>rosids</taxon>
        <taxon>malvids</taxon>
        <taxon>Malvales</taxon>
        <taxon>Dipterocarpaceae</taxon>
        <taxon>Rubroshorea</taxon>
    </lineage>
</organism>
<proteinExistence type="predicted"/>
<sequence length="50" mass="5524">MYEKKKRGKNTAEGAIQPLYVHCCGTSAPLPKSRANQPLHLTKPANQPFC</sequence>
<comment type="caution">
    <text evidence="1">The sequence shown here is derived from an EMBL/GenBank/DDBJ whole genome shotgun (WGS) entry which is preliminary data.</text>
</comment>
<evidence type="ECO:0000313" key="1">
    <source>
        <dbReference type="EMBL" id="GKV19061.1"/>
    </source>
</evidence>
<accession>A0AAV5K6U2</accession>
<dbReference type="Proteomes" id="UP001054252">
    <property type="component" value="Unassembled WGS sequence"/>
</dbReference>